<dbReference type="PROSITE" id="PS50006">
    <property type="entry name" value="FHA_DOMAIN"/>
    <property type="match status" value="1"/>
</dbReference>
<name>L1JKL3_GUITC</name>
<accession>L1JKL3</accession>
<sequence length="453" mass="49724">MLRGRAMESSQSLNETTRAASTDASFGHLSLITDFSSIDSDFGEDHAPDMRVNTPAARRAMDARRKPSDGGLEVSLPKSQPHQPIAAHQEEESAVVLRLVDELGRTFRLAAGAGHMSIGRARRCDIVFAFEVVSNKHALLVSTPQCPSDFILHDLGSNGTYVNGVKMVVKQHKLKLGDVLHFGKVKDATRLRVAKLGSFLLVNGRKTDSHIEALSSQSKNIRSSAESSPGAEASSRASLSSSMLSRQADILSANLDLESNTQFSRLPSISFGSHSRAATPLSDSGHGQIDRCNIEDGRRSQFSVANTVVSTASKQSVVYTRLQTVRRELSVLLNGGEEPVEEDLQSSIHNSESEEDDFVEKQEEVAKEVKKPLYRYGDRVMFKHRVPGIGITRAQGIITNVRTVRDEGPELFFRNLDEDKILCLVNCKPSTRTKQQALMEVESIVEVNRPDGM</sequence>
<dbReference type="CDD" id="cd00060">
    <property type="entry name" value="FHA"/>
    <property type="match status" value="1"/>
</dbReference>
<evidence type="ECO:0000256" key="1">
    <source>
        <dbReference type="SAM" id="MobiDB-lite"/>
    </source>
</evidence>
<evidence type="ECO:0000259" key="2">
    <source>
        <dbReference type="PROSITE" id="PS50006"/>
    </source>
</evidence>
<feature type="compositionally biased region" description="Low complexity" evidence="1">
    <location>
        <begin position="222"/>
        <end position="238"/>
    </location>
</feature>
<proteinExistence type="predicted"/>
<feature type="compositionally biased region" description="Basic and acidic residues" evidence="1">
    <location>
        <begin position="59"/>
        <end position="68"/>
    </location>
</feature>
<gene>
    <name evidence="3" type="ORF">GUITHDRAFT_105775</name>
</gene>
<evidence type="ECO:0000313" key="3">
    <source>
        <dbReference type="EMBL" id="EKX48630.1"/>
    </source>
</evidence>
<dbReference type="Pfam" id="PF00498">
    <property type="entry name" value="FHA"/>
    <property type="match status" value="1"/>
</dbReference>
<dbReference type="EMBL" id="JH992985">
    <property type="protein sequence ID" value="EKX48630.1"/>
    <property type="molecule type" value="Genomic_DNA"/>
</dbReference>
<evidence type="ECO:0000313" key="5">
    <source>
        <dbReference type="Proteomes" id="UP000011087"/>
    </source>
</evidence>
<feature type="region of interest" description="Disordered" evidence="1">
    <location>
        <begin position="1"/>
        <end position="20"/>
    </location>
</feature>
<organism evidence="3">
    <name type="scientific">Guillardia theta (strain CCMP2712)</name>
    <name type="common">Cryptophyte</name>
    <dbReference type="NCBI Taxonomy" id="905079"/>
    <lineage>
        <taxon>Eukaryota</taxon>
        <taxon>Cryptophyceae</taxon>
        <taxon>Pyrenomonadales</taxon>
        <taxon>Geminigeraceae</taxon>
        <taxon>Guillardia</taxon>
    </lineage>
</organism>
<dbReference type="PANTHER" id="PTHR23308">
    <property type="entry name" value="NUCLEAR INHIBITOR OF PROTEIN PHOSPHATASE-1"/>
    <property type="match status" value="1"/>
</dbReference>
<reference evidence="3 5" key="1">
    <citation type="journal article" date="2012" name="Nature">
        <title>Algal genomes reveal evolutionary mosaicism and the fate of nucleomorphs.</title>
        <authorList>
            <consortium name="DOE Joint Genome Institute"/>
            <person name="Curtis B.A."/>
            <person name="Tanifuji G."/>
            <person name="Burki F."/>
            <person name="Gruber A."/>
            <person name="Irimia M."/>
            <person name="Maruyama S."/>
            <person name="Arias M.C."/>
            <person name="Ball S.G."/>
            <person name="Gile G.H."/>
            <person name="Hirakawa Y."/>
            <person name="Hopkins J.F."/>
            <person name="Kuo A."/>
            <person name="Rensing S.A."/>
            <person name="Schmutz J."/>
            <person name="Symeonidi A."/>
            <person name="Elias M."/>
            <person name="Eveleigh R.J."/>
            <person name="Herman E.K."/>
            <person name="Klute M.J."/>
            <person name="Nakayama T."/>
            <person name="Obornik M."/>
            <person name="Reyes-Prieto A."/>
            <person name="Armbrust E.V."/>
            <person name="Aves S.J."/>
            <person name="Beiko R.G."/>
            <person name="Coutinho P."/>
            <person name="Dacks J.B."/>
            <person name="Durnford D.G."/>
            <person name="Fast N.M."/>
            <person name="Green B.R."/>
            <person name="Grisdale C.J."/>
            <person name="Hempel F."/>
            <person name="Henrissat B."/>
            <person name="Hoppner M.P."/>
            <person name="Ishida K."/>
            <person name="Kim E."/>
            <person name="Koreny L."/>
            <person name="Kroth P.G."/>
            <person name="Liu Y."/>
            <person name="Malik S.B."/>
            <person name="Maier U.G."/>
            <person name="McRose D."/>
            <person name="Mock T."/>
            <person name="Neilson J.A."/>
            <person name="Onodera N.T."/>
            <person name="Poole A.M."/>
            <person name="Pritham E.J."/>
            <person name="Richards T.A."/>
            <person name="Rocap G."/>
            <person name="Roy S.W."/>
            <person name="Sarai C."/>
            <person name="Schaack S."/>
            <person name="Shirato S."/>
            <person name="Slamovits C.H."/>
            <person name="Spencer D.F."/>
            <person name="Suzuki S."/>
            <person name="Worden A.Z."/>
            <person name="Zauner S."/>
            <person name="Barry K."/>
            <person name="Bell C."/>
            <person name="Bharti A.K."/>
            <person name="Crow J.A."/>
            <person name="Grimwood J."/>
            <person name="Kramer R."/>
            <person name="Lindquist E."/>
            <person name="Lucas S."/>
            <person name="Salamov A."/>
            <person name="McFadden G.I."/>
            <person name="Lane C.E."/>
            <person name="Keeling P.J."/>
            <person name="Gray M.W."/>
            <person name="Grigoriev I.V."/>
            <person name="Archibald J.M."/>
        </authorList>
    </citation>
    <scope>NUCLEOTIDE SEQUENCE</scope>
    <source>
        <strain evidence="3 5">CCMP2712</strain>
    </source>
</reference>
<dbReference type="RefSeq" id="XP_005835610.1">
    <property type="nucleotide sequence ID" value="XM_005835553.1"/>
</dbReference>
<feature type="domain" description="FHA" evidence="2">
    <location>
        <begin position="116"/>
        <end position="167"/>
    </location>
</feature>
<keyword evidence="5" id="KW-1185">Reference proteome</keyword>
<dbReference type="SUPFAM" id="SSF49879">
    <property type="entry name" value="SMAD/FHA domain"/>
    <property type="match status" value="1"/>
</dbReference>
<dbReference type="EnsemblProtists" id="EKX48630">
    <property type="protein sequence ID" value="EKX48630"/>
    <property type="gene ID" value="GUITHDRAFT_105775"/>
</dbReference>
<reference evidence="5" key="2">
    <citation type="submission" date="2012-11" db="EMBL/GenBank/DDBJ databases">
        <authorList>
            <person name="Kuo A."/>
            <person name="Curtis B.A."/>
            <person name="Tanifuji G."/>
            <person name="Burki F."/>
            <person name="Gruber A."/>
            <person name="Irimia M."/>
            <person name="Maruyama S."/>
            <person name="Arias M.C."/>
            <person name="Ball S.G."/>
            <person name="Gile G.H."/>
            <person name="Hirakawa Y."/>
            <person name="Hopkins J.F."/>
            <person name="Rensing S.A."/>
            <person name="Schmutz J."/>
            <person name="Symeonidi A."/>
            <person name="Elias M."/>
            <person name="Eveleigh R.J."/>
            <person name="Herman E.K."/>
            <person name="Klute M.J."/>
            <person name="Nakayama T."/>
            <person name="Obornik M."/>
            <person name="Reyes-Prieto A."/>
            <person name="Armbrust E.V."/>
            <person name="Aves S.J."/>
            <person name="Beiko R.G."/>
            <person name="Coutinho P."/>
            <person name="Dacks J.B."/>
            <person name="Durnford D.G."/>
            <person name="Fast N.M."/>
            <person name="Green B.R."/>
            <person name="Grisdale C."/>
            <person name="Hempe F."/>
            <person name="Henrissat B."/>
            <person name="Hoppner M.P."/>
            <person name="Ishida K.-I."/>
            <person name="Kim E."/>
            <person name="Koreny L."/>
            <person name="Kroth P.G."/>
            <person name="Liu Y."/>
            <person name="Malik S.-B."/>
            <person name="Maier U.G."/>
            <person name="McRose D."/>
            <person name="Mock T."/>
            <person name="Neilson J.A."/>
            <person name="Onodera N.T."/>
            <person name="Poole A.M."/>
            <person name="Pritham E.J."/>
            <person name="Richards T.A."/>
            <person name="Rocap G."/>
            <person name="Roy S.W."/>
            <person name="Sarai C."/>
            <person name="Schaack S."/>
            <person name="Shirato S."/>
            <person name="Slamovits C.H."/>
            <person name="Spencer D.F."/>
            <person name="Suzuki S."/>
            <person name="Worden A.Z."/>
            <person name="Zauner S."/>
            <person name="Barry K."/>
            <person name="Bell C."/>
            <person name="Bharti A.K."/>
            <person name="Crow J.A."/>
            <person name="Grimwood J."/>
            <person name="Kramer R."/>
            <person name="Lindquist E."/>
            <person name="Lucas S."/>
            <person name="Salamov A."/>
            <person name="McFadden G.I."/>
            <person name="Lane C.E."/>
            <person name="Keeling P.J."/>
            <person name="Gray M.W."/>
            <person name="Grigoriev I.V."/>
            <person name="Archibald J.M."/>
        </authorList>
    </citation>
    <scope>NUCLEOTIDE SEQUENCE</scope>
    <source>
        <strain evidence="5">CCMP2712</strain>
    </source>
</reference>
<feature type="compositionally biased region" description="Polar residues" evidence="1">
    <location>
        <begin position="8"/>
        <end position="20"/>
    </location>
</feature>
<dbReference type="InterPro" id="IPR050923">
    <property type="entry name" value="Cell_Proc_Reg/RNA_Proc"/>
</dbReference>
<dbReference type="Gene3D" id="2.60.200.20">
    <property type="match status" value="1"/>
</dbReference>
<dbReference type="Proteomes" id="UP000011087">
    <property type="component" value="Unassembled WGS sequence"/>
</dbReference>
<dbReference type="SMART" id="SM00240">
    <property type="entry name" value="FHA"/>
    <property type="match status" value="1"/>
</dbReference>
<dbReference type="AlphaFoldDB" id="L1JKL3"/>
<dbReference type="InterPro" id="IPR008984">
    <property type="entry name" value="SMAD_FHA_dom_sf"/>
</dbReference>
<dbReference type="PaxDb" id="55529-EKX48630"/>
<dbReference type="HOGENOM" id="CLU_604762_0_0_1"/>
<dbReference type="KEGG" id="gtt:GUITHDRAFT_105775"/>
<protein>
    <recommendedName>
        <fullName evidence="2">FHA domain-containing protein</fullName>
    </recommendedName>
</protein>
<feature type="region of interest" description="Disordered" evidence="1">
    <location>
        <begin position="45"/>
        <end position="88"/>
    </location>
</feature>
<evidence type="ECO:0000313" key="4">
    <source>
        <dbReference type="EnsemblProtists" id="EKX48630"/>
    </source>
</evidence>
<feature type="region of interest" description="Disordered" evidence="1">
    <location>
        <begin position="215"/>
        <end position="238"/>
    </location>
</feature>
<dbReference type="GeneID" id="17305279"/>
<dbReference type="InterPro" id="IPR000253">
    <property type="entry name" value="FHA_dom"/>
</dbReference>
<reference evidence="4" key="3">
    <citation type="submission" date="2016-03" db="UniProtKB">
        <authorList>
            <consortium name="EnsemblProtists"/>
        </authorList>
    </citation>
    <scope>IDENTIFICATION</scope>
</reference>